<dbReference type="RefSeq" id="WP_268061445.1">
    <property type="nucleotide sequence ID" value="NZ_JAPQFJ010000010.1"/>
</dbReference>
<accession>A0ABT4D9R0</accession>
<dbReference type="Proteomes" id="UP001144612">
    <property type="component" value="Unassembled WGS sequence"/>
</dbReference>
<evidence type="ECO:0000256" key="1">
    <source>
        <dbReference type="SAM" id="Phobius"/>
    </source>
</evidence>
<keyword evidence="1" id="KW-0812">Transmembrane</keyword>
<proteinExistence type="predicted"/>
<keyword evidence="3" id="KW-1185">Reference proteome</keyword>
<evidence type="ECO:0000313" key="2">
    <source>
        <dbReference type="EMBL" id="MCY6959022.1"/>
    </source>
</evidence>
<feature type="transmembrane region" description="Helical" evidence="1">
    <location>
        <begin position="31"/>
        <end position="49"/>
    </location>
</feature>
<organism evidence="2 3">
    <name type="scientific">Clostridium brassicae</name>
    <dbReference type="NCBI Taxonomy" id="2999072"/>
    <lineage>
        <taxon>Bacteria</taxon>
        <taxon>Bacillati</taxon>
        <taxon>Bacillota</taxon>
        <taxon>Clostridia</taxon>
        <taxon>Eubacteriales</taxon>
        <taxon>Clostridiaceae</taxon>
        <taxon>Clostridium</taxon>
    </lineage>
</organism>
<protein>
    <recommendedName>
        <fullName evidence="4">DUF3311 domain-containing protein</fullName>
    </recommendedName>
</protein>
<feature type="transmembrane region" description="Helical" evidence="1">
    <location>
        <begin position="7"/>
        <end position="25"/>
    </location>
</feature>
<dbReference type="EMBL" id="JAPQFJ010000010">
    <property type="protein sequence ID" value="MCY6959022.1"/>
    <property type="molecule type" value="Genomic_DNA"/>
</dbReference>
<name>A0ABT4D9R0_9CLOT</name>
<sequence length="58" mass="6517">MTKKEYFLCIIPILPLIILCALGNVNLFFAGFSLVWLVLTSVLLAIYLINSSNKNKTK</sequence>
<evidence type="ECO:0008006" key="4">
    <source>
        <dbReference type="Google" id="ProtNLM"/>
    </source>
</evidence>
<keyword evidence="1" id="KW-0472">Membrane</keyword>
<evidence type="ECO:0000313" key="3">
    <source>
        <dbReference type="Proteomes" id="UP001144612"/>
    </source>
</evidence>
<keyword evidence="1" id="KW-1133">Transmembrane helix</keyword>
<comment type="caution">
    <text evidence="2">The sequence shown here is derived from an EMBL/GenBank/DDBJ whole genome shotgun (WGS) entry which is preliminary data.</text>
</comment>
<reference evidence="2" key="1">
    <citation type="submission" date="2022-12" db="EMBL/GenBank/DDBJ databases">
        <title>Clostridium sp. nov., isolated from industrial wastewater.</title>
        <authorList>
            <person name="Jiayan W."/>
        </authorList>
    </citation>
    <scope>NUCLEOTIDE SEQUENCE</scope>
    <source>
        <strain evidence="2">ZC22-4</strain>
    </source>
</reference>
<gene>
    <name evidence="2" type="ORF">OW729_10440</name>
</gene>